<keyword evidence="1" id="KW-0472">Membrane</keyword>
<feature type="transmembrane region" description="Helical" evidence="1">
    <location>
        <begin position="196"/>
        <end position="220"/>
    </location>
</feature>
<dbReference type="InterPro" id="IPR025565">
    <property type="entry name" value="DUF4328"/>
</dbReference>
<dbReference type="EMBL" id="JABJRC010000001">
    <property type="protein sequence ID" value="NOL40022.1"/>
    <property type="molecule type" value="Genomic_DNA"/>
</dbReference>
<proteinExistence type="predicted"/>
<keyword evidence="1" id="KW-1133">Transmembrane helix</keyword>
<organism evidence="4 5">
    <name type="scientific">Kribbella sandramycini</name>
    <dbReference type="NCBI Taxonomy" id="60450"/>
    <lineage>
        <taxon>Bacteria</taxon>
        <taxon>Bacillati</taxon>
        <taxon>Actinomycetota</taxon>
        <taxon>Actinomycetes</taxon>
        <taxon>Propionibacteriales</taxon>
        <taxon>Kribbellaceae</taxon>
        <taxon>Kribbella</taxon>
    </lineage>
</organism>
<dbReference type="RefSeq" id="WP_171672042.1">
    <property type="nucleotide sequence ID" value="NZ_BAAAGT010000003.1"/>
</dbReference>
<sequence length="241" mass="26252">MHPAGTQPHAANEPRFRADPGYGVAASVAIVLAAAANVVSTVADWRTASAVQQFAADRIDDGRLEAVDRFTLLTTGVNLGLLLIAGTLFVIWLWRARRNAEFFCDAQHQHGRGWLIGGWCVPIASFFIPRRVVSDIAVASDPWTSPRGVWLHTRKSPEVTSWWVFWLLQAITGWLAAMIANGAVSGRGSEVVSGLYAAAVCATVSSVFCCIAAFLAIRVITMINGDQNTRPRIPWWQTPEP</sequence>
<accession>A0A7Y4NXL4</accession>
<protein>
    <submittedName>
        <fullName evidence="4">DUF4328 domain-containing protein</fullName>
    </submittedName>
    <submittedName>
        <fullName evidence="3">Putative membrane protein YeaQ/YmgE (Transglycosylase-associated protein family)</fullName>
    </submittedName>
</protein>
<reference evidence="4 5" key="1">
    <citation type="submission" date="2020-05" db="EMBL/GenBank/DDBJ databases">
        <title>Genome sequence of Kribbella sandramycini ATCC 39419.</title>
        <authorList>
            <person name="Maclea K.S."/>
            <person name="Fair J.L."/>
        </authorList>
    </citation>
    <scope>NUCLEOTIDE SEQUENCE [LARGE SCALE GENOMIC DNA]</scope>
    <source>
        <strain evidence="4 5">ATCC 39419</strain>
    </source>
</reference>
<feature type="transmembrane region" description="Helical" evidence="1">
    <location>
        <begin position="162"/>
        <end position="184"/>
    </location>
</feature>
<feature type="transmembrane region" description="Helical" evidence="1">
    <location>
        <begin position="21"/>
        <end position="39"/>
    </location>
</feature>
<reference evidence="3 6" key="2">
    <citation type="submission" date="2020-08" db="EMBL/GenBank/DDBJ databases">
        <title>Sequencing the genomes of 1000 actinobacteria strains.</title>
        <authorList>
            <person name="Klenk H.-P."/>
        </authorList>
    </citation>
    <scope>NUCLEOTIDE SEQUENCE [LARGE SCALE GENOMIC DNA]</scope>
    <source>
        <strain evidence="3 6">DSM 15626</strain>
    </source>
</reference>
<evidence type="ECO:0000256" key="1">
    <source>
        <dbReference type="SAM" id="Phobius"/>
    </source>
</evidence>
<evidence type="ECO:0000313" key="5">
    <source>
        <dbReference type="Proteomes" id="UP000534306"/>
    </source>
</evidence>
<evidence type="ECO:0000313" key="6">
    <source>
        <dbReference type="Proteomes" id="UP000553957"/>
    </source>
</evidence>
<keyword evidence="5" id="KW-1185">Reference proteome</keyword>
<comment type="caution">
    <text evidence="4">The sequence shown here is derived from an EMBL/GenBank/DDBJ whole genome shotgun (WGS) entry which is preliminary data.</text>
</comment>
<evidence type="ECO:0000313" key="4">
    <source>
        <dbReference type="EMBL" id="NOL40022.1"/>
    </source>
</evidence>
<keyword evidence="1" id="KW-0812">Transmembrane</keyword>
<evidence type="ECO:0000313" key="3">
    <source>
        <dbReference type="EMBL" id="MBB6567365.1"/>
    </source>
</evidence>
<evidence type="ECO:0000259" key="2">
    <source>
        <dbReference type="Pfam" id="PF14219"/>
    </source>
</evidence>
<dbReference type="Proteomes" id="UP000553957">
    <property type="component" value="Unassembled WGS sequence"/>
</dbReference>
<dbReference type="EMBL" id="JACHKF010000001">
    <property type="protein sequence ID" value="MBB6567365.1"/>
    <property type="molecule type" value="Genomic_DNA"/>
</dbReference>
<gene>
    <name evidence="3" type="ORF">HNR71_003002</name>
    <name evidence="4" type="ORF">HPO96_07180</name>
</gene>
<dbReference type="Pfam" id="PF14219">
    <property type="entry name" value="DUF4328"/>
    <property type="match status" value="1"/>
</dbReference>
<feature type="transmembrane region" description="Helical" evidence="1">
    <location>
        <begin position="70"/>
        <end position="94"/>
    </location>
</feature>
<name>A0A7Y4NXL4_9ACTN</name>
<dbReference type="AlphaFoldDB" id="A0A7Y4NXL4"/>
<feature type="domain" description="DUF4328" evidence="2">
    <location>
        <begin position="59"/>
        <end position="224"/>
    </location>
</feature>
<dbReference type="Proteomes" id="UP000534306">
    <property type="component" value="Unassembled WGS sequence"/>
</dbReference>